<evidence type="ECO:0000256" key="1">
    <source>
        <dbReference type="SAM" id="MobiDB-lite"/>
    </source>
</evidence>
<dbReference type="AlphaFoldDB" id="A0A382TPP8"/>
<proteinExistence type="predicted"/>
<feature type="compositionally biased region" description="Basic residues" evidence="1">
    <location>
        <begin position="188"/>
        <end position="203"/>
    </location>
</feature>
<gene>
    <name evidence="2" type="ORF">METZ01_LOCUS376910</name>
</gene>
<reference evidence="2" key="1">
    <citation type="submission" date="2018-05" db="EMBL/GenBank/DDBJ databases">
        <authorList>
            <person name="Lanie J.A."/>
            <person name="Ng W.-L."/>
            <person name="Kazmierczak K.M."/>
            <person name="Andrzejewski T.M."/>
            <person name="Davidsen T.M."/>
            <person name="Wayne K.J."/>
            <person name="Tettelin H."/>
            <person name="Glass J.I."/>
            <person name="Rusch D."/>
            <person name="Podicherti R."/>
            <person name="Tsui H.-C.T."/>
            <person name="Winkler M.E."/>
        </authorList>
    </citation>
    <scope>NUCLEOTIDE SEQUENCE</scope>
</reference>
<accession>A0A382TPP8</accession>
<evidence type="ECO:0000313" key="2">
    <source>
        <dbReference type="EMBL" id="SVD24056.1"/>
    </source>
</evidence>
<name>A0A382TPP8_9ZZZZ</name>
<protein>
    <submittedName>
        <fullName evidence="2">Uncharacterized protein</fullName>
    </submittedName>
</protein>
<sequence length="203" mass="23138">MCSGVLLNEKEIDSVVLENILGLSEVAEEGLVVECPTCSTDSDLSEGECPLSNFAVEWNFYVAKSRYHGVTYRGVSNVGHCNVCGSTWFPGPGECDALGKKIGNDRRHLWRDRLDIPQKNIPGPGERDTFGRRRMRDSARDYFSKKGQSFVREERMRLVIKKTEKREQVKEKMCQHIDSNGHPCTNKKMQKKGSVHCYKHRTK</sequence>
<organism evidence="2">
    <name type="scientific">marine metagenome</name>
    <dbReference type="NCBI Taxonomy" id="408172"/>
    <lineage>
        <taxon>unclassified sequences</taxon>
        <taxon>metagenomes</taxon>
        <taxon>ecological metagenomes</taxon>
    </lineage>
</organism>
<dbReference type="EMBL" id="UINC01138237">
    <property type="protein sequence ID" value="SVD24056.1"/>
    <property type="molecule type" value="Genomic_DNA"/>
</dbReference>
<feature type="region of interest" description="Disordered" evidence="1">
    <location>
        <begin position="180"/>
        <end position="203"/>
    </location>
</feature>